<protein>
    <submittedName>
        <fullName evidence="1">Membrane-bound 2-keto-D-gluconate dehydrogenase, gamma subunit</fullName>
        <ecNumber evidence="1">1.1.99.4</ecNumber>
    </submittedName>
</protein>
<dbReference type="InterPro" id="IPR024651">
    <property type="entry name" value="FAD-SLDH_ssu"/>
</dbReference>
<proteinExistence type="predicted"/>
<dbReference type="RefSeq" id="WP_034788279.1">
    <property type="nucleotide sequence ID" value="NZ_JMPJ01000025.1"/>
</dbReference>
<dbReference type="EMBL" id="JMPJ01000025">
    <property type="protein sequence ID" value="KFC84813.1"/>
    <property type="molecule type" value="Genomic_DNA"/>
</dbReference>
<dbReference type="Proteomes" id="UP000028640">
    <property type="component" value="Unassembled WGS sequence"/>
</dbReference>
<dbReference type="GeneID" id="78379033"/>
<name>A0A085GM68_EWIA3</name>
<evidence type="ECO:0000313" key="2">
    <source>
        <dbReference type="Proteomes" id="UP000028640"/>
    </source>
</evidence>
<gene>
    <name evidence="1" type="ORF">GEAM_0687</name>
</gene>
<dbReference type="GO" id="GO:0047843">
    <property type="term" value="F:dehydrogluconate dehydrogenase activity"/>
    <property type="evidence" value="ECO:0007669"/>
    <property type="project" value="UniProtKB-EC"/>
</dbReference>
<dbReference type="InterPro" id="IPR006311">
    <property type="entry name" value="TAT_signal"/>
</dbReference>
<comment type="caution">
    <text evidence="1">The sequence shown here is derived from an EMBL/GenBank/DDBJ whole genome shotgun (WGS) entry which is preliminary data.</text>
</comment>
<evidence type="ECO:0000313" key="1">
    <source>
        <dbReference type="EMBL" id="KFC84813.1"/>
    </source>
</evidence>
<keyword evidence="2" id="KW-1185">Reference proteome</keyword>
<reference evidence="1 2" key="1">
    <citation type="submission" date="2014-05" db="EMBL/GenBank/DDBJ databases">
        <title>ATOL: Assembling a taxonomically balanced genome-scale reconstruction of the evolutionary history of the Enterobacteriaceae.</title>
        <authorList>
            <person name="Plunkett G.III."/>
            <person name="Neeno-Eckwall E.C."/>
            <person name="Glasner J.D."/>
            <person name="Perna N.T."/>
        </authorList>
    </citation>
    <scope>NUCLEOTIDE SEQUENCE [LARGE SCALE GENOMIC DNA]</scope>
    <source>
        <strain evidence="1 2">ATCC 33852</strain>
    </source>
</reference>
<organism evidence="1 2">
    <name type="scientific">Ewingella americana (strain ATCC 33852 / DSM 4580 / CCUG 14506 / JCM 5911 / LMG 7869 / NCTC 12157 / CDC 1468-78)</name>
    <dbReference type="NCBI Taxonomy" id="910964"/>
    <lineage>
        <taxon>Bacteria</taxon>
        <taxon>Pseudomonadati</taxon>
        <taxon>Pseudomonadota</taxon>
        <taxon>Gammaproteobacteria</taxon>
        <taxon>Enterobacterales</taxon>
        <taxon>Yersiniaceae</taxon>
        <taxon>Ewingella</taxon>
    </lineage>
</organism>
<dbReference type="EC" id="1.1.99.4" evidence="1"/>
<dbReference type="STRING" id="910964.GEAM_0687"/>
<keyword evidence="1" id="KW-0560">Oxidoreductase</keyword>
<accession>A0A085GM68</accession>
<dbReference type="Pfam" id="PF12318">
    <property type="entry name" value="FAD-SLDH"/>
    <property type="match status" value="1"/>
</dbReference>
<sequence>MSDTPSKTLRVSGVSRRRLLGYIGVGLASSLMMPVPLKAFAADGEPSPVDVDKFLRISRALTGKKHLNPVIGQRLYAAILQRKPDIAAQLDSLQTLPAGAPSSWSQPQQDAARIILQGWYLGQVGEGQDIAVVTYEKALMFEAVSDVLVIRSYCTNRPGYWAAKPDVAL</sequence>
<dbReference type="PROSITE" id="PS51318">
    <property type="entry name" value="TAT"/>
    <property type="match status" value="1"/>
</dbReference>
<dbReference type="AlphaFoldDB" id="A0A085GM68"/>
<dbReference type="eggNOG" id="ENOG5032YVI">
    <property type="taxonomic scope" value="Bacteria"/>
</dbReference>
<dbReference type="OrthoDB" id="8635030at2"/>